<keyword evidence="7" id="KW-0067">ATP-binding</keyword>
<evidence type="ECO:0000256" key="3">
    <source>
        <dbReference type="ARBA" id="ARBA00022553"/>
    </source>
</evidence>
<dbReference type="SUPFAM" id="SSF55785">
    <property type="entry name" value="PYP-like sensor domain (PAS domain)"/>
    <property type="match status" value="1"/>
</dbReference>
<comment type="caution">
    <text evidence="11">The sequence shown here is derived from an EMBL/GenBank/DDBJ whole genome shotgun (WGS) entry which is preliminary data.</text>
</comment>
<keyword evidence="4" id="KW-0808">Transferase</keyword>
<dbReference type="Pfam" id="PF07730">
    <property type="entry name" value="HisKA_3"/>
    <property type="match status" value="1"/>
</dbReference>
<gene>
    <name evidence="11" type="ORF">OUY22_22190</name>
</gene>
<evidence type="ECO:0000256" key="6">
    <source>
        <dbReference type="ARBA" id="ARBA00022777"/>
    </source>
</evidence>
<keyword evidence="5" id="KW-0547">Nucleotide-binding</keyword>
<dbReference type="Pfam" id="PF13426">
    <property type="entry name" value="PAS_9"/>
    <property type="match status" value="1"/>
</dbReference>
<sequence length="353" mass="38970">MRSCTMREHENVDLELLLQSLVDYAIFMLDSGGHVLSWNSGAQRIKGYTAGQIIGRHFSVFYPADDVVSGKPGRGLEIAVAEGRFEDEGWRVREDGTRFWANVVITALRDGDGRLRGFGKVTRDLSERRNVERALDERGRLLAHLVRAQEAERRRIAWDVHDDTIQSMVAVGMRLQLLASTLPAEHADAVTRLNDTVNAAVGRLRNLAFYLHPPGLDSGGLVETLSGYLEQVASGAGLAYDLVPDLDEEPPPEAAITVFRICQEALTNVRKHARASSVRVRLASADHGVHVKVADDGVGFADPGDASARREHFGLIEMRERAEISGGWWQLHSRPGEGSTVEFWVPAVRPGLR</sequence>
<evidence type="ECO:0000259" key="9">
    <source>
        <dbReference type="PROSITE" id="PS50112"/>
    </source>
</evidence>
<dbReference type="InterPro" id="IPR000700">
    <property type="entry name" value="PAS-assoc_C"/>
</dbReference>
<comment type="catalytic activity">
    <reaction evidence="1">
        <text>ATP + protein L-histidine = ADP + protein N-phospho-L-histidine.</text>
        <dbReference type="EC" id="2.7.13.3"/>
    </reaction>
</comment>
<dbReference type="Gene3D" id="3.30.450.20">
    <property type="entry name" value="PAS domain"/>
    <property type="match status" value="1"/>
</dbReference>
<evidence type="ECO:0000313" key="12">
    <source>
        <dbReference type="Proteomes" id="UP001144036"/>
    </source>
</evidence>
<dbReference type="PANTHER" id="PTHR24421">
    <property type="entry name" value="NITRATE/NITRITE SENSOR PROTEIN NARX-RELATED"/>
    <property type="match status" value="1"/>
</dbReference>
<dbReference type="InterPro" id="IPR003594">
    <property type="entry name" value="HATPase_dom"/>
</dbReference>
<proteinExistence type="predicted"/>
<evidence type="ECO:0000256" key="8">
    <source>
        <dbReference type="ARBA" id="ARBA00023012"/>
    </source>
</evidence>
<dbReference type="GO" id="GO:0016301">
    <property type="term" value="F:kinase activity"/>
    <property type="evidence" value="ECO:0007669"/>
    <property type="project" value="UniProtKB-KW"/>
</dbReference>
<keyword evidence="6 11" id="KW-0418">Kinase</keyword>
<name>A0ABT4SFZ6_9ACTN</name>
<dbReference type="RefSeq" id="WP_270157003.1">
    <property type="nucleotide sequence ID" value="NZ_JAPNNL010000094.1"/>
</dbReference>
<dbReference type="PANTHER" id="PTHR24421:SF10">
    <property type="entry name" value="NITRATE_NITRITE SENSOR PROTEIN NARQ"/>
    <property type="match status" value="1"/>
</dbReference>
<dbReference type="SMART" id="SM00387">
    <property type="entry name" value="HATPase_c"/>
    <property type="match status" value="1"/>
</dbReference>
<dbReference type="PROSITE" id="PS50112">
    <property type="entry name" value="PAS"/>
    <property type="match status" value="1"/>
</dbReference>
<dbReference type="Proteomes" id="UP001144036">
    <property type="component" value="Unassembled WGS sequence"/>
</dbReference>
<accession>A0ABT4SFZ6</accession>
<reference evidence="11" key="1">
    <citation type="submission" date="2022-11" db="EMBL/GenBank/DDBJ databases">
        <title>Nonomuraea corallina sp. nov., a new species of the genus Nonomuraea isolated from sea side sediment in Thai sea.</title>
        <authorList>
            <person name="Ngamcharungchit C."/>
            <person name="Matsumoto A."/>
            <person name="Suriyachadkun C."/>
            <person name="Panbangred W."/>
            <person name="Inahashi Y."/>
            <person name="Intra B."/>
        </authorList>
    </citation>
    <scope>NUCLEOTIDE SEQUENCE</scope>
    <source>
        <strain evidence="11">MCN248</strain>
    </source>
</reference>
<dbReference type="InterPro" id="IPR050482">
    <property type="entry name" value="Sensor_HK_TwoCompSys"/>
</dbReference>
<dbReference type="InterPro" id="IPR036890">
    <property type="entry name" value="HATPase_C_sf"/>
</dbReference>
<dbReference type="InterPro" id="IPR035965">
    <property type="entry name" value="PAS-like_dom_sf"/>
</dbReference>
<dbReference type="EMBL" id="JAPNNL010000094">
    <property type="protein sequence ID" value="MDA0636141.1"/>
    <property type="molecule type" value="Genomic_DNA"/>
</dbReference>
<evidence type="ECO:0000256" key="4">
    <source>
        <dbReference type="ARBA" id="ARBA00022679"/>
    </source>
</evidence>
<keyword evidence="12" id="KW-1185">Reference proteome</keyword>
<keyword evidence="8" id="KW-0902">Two-component regulatory system</keyword>
<evidence type="ECO:0000256" key="7">
    <source>
        <dbReference type="ARBA" id="ARBA00022840"/>
    </source>
</evidence>
<dbReference type="PROSITE" id="PS50113">
    <property type="entry name" value="PAC"/>
    <property type="match status" value="1"/>
</dbReference>
<keyword evidence="3" id="KW-0597">Phosphoprotein</keyword>
<evidence type="ECO:0000313" key="11">
    <source>
        <dbReference type="EMBL" id="MDA0636141.1"/>
    </source>
</evidence>
<dbReference type="EC" id="2.7.13.3" evidence="2"/>
<evidence type="ECO:0000256" key="1">
    <source>
        <dbReference type="ARBA" id="ARBA00000085"/>
    </source>
</evidence>
<evidence type="ECO:0000259" key="10">
    <source>
        <dbReference type="PROSITE" id="PS50113"/>
    </source>
</evidence>
<dbReference type="InterPro" id="IPR000014">
    <property type="entry name" value="PAS"/>
</dbReference>
<dbReference type="Gene3D" id="3.30.565.10">
    <property type="entry name" value="Histidine kinase-like ATPase, C-terminal domain"/>
    <property type="match status" value="1"/>
</dbReference>
<dbReference type="NCBIfam" id="TIGR00229">
    <property type="entry name" value="sensory_box"/>
    <property type="match status" value="1"/>
</dbReference>
<dbReference type="SUPFAM" id="SSF55874">
    <property type="entry name" value="ATPase domain of HSP90 chaperone/DNA topoisomerase II/histidine kinase"/>
    <property type="match status" value="1"/>
</dbReference>
<feature type="domain" description="PAS" evidence="9">
    <location>
        <begin position="10"/>
        <end position="65"/>
    </location>
</feature>
<dbReference type="Gene3D" id="1.20.5.1930">
    <property type="match status" value="1"/>
</dbReference>
<evidence type="ECO:0000256" key="5">
    <source>
        <dbReference type="ARBA" id="ARBA00022741"/>
    </source>
</evidence>
<protein>
    <recommendedName>
        <fullName evidence="2">histidine kinase</fullName>
        <ecNumber evidence="2">2.7.13.3</ecNumber>
    </recommendedName>
</protein>
<dbReference type="CDD" id="cd00130">
    <property type="entry name" value="PAS"/>
    <property type="match status" value="1"/>
</dbReference>
<organism evidence="11 12">
    <name type="scientific">Nonomuraea corallina</name>
    <dbReference type="NCBI Taxonomy" id="2989783"/>
    <lineage>
        <taxon>Bacteria</taxon>
        <taxon>Bacillati</taxon>
        <taxon>Actinomycetota</taxon>
        <taxon>Actinomycetes</taxon>
        <taxon>Streptosporangiales</taxon>
        <taxon>Streptosporangiaceae</taxon>
        <taxon>Nonomuraea</taxon>
    </lineage>
</organism>
<feature type="domain" description="PAC" evidence="10">
    <location>
        <begin position="85"/>
        <end position="137"/>
    </location>
</feature>
<evidence type="ECO:0000256" key="2">
    <source>
        <dbReference type="ARBA" id="ARBA00012438"/>
    </source>
</evidence>
<dbReference type="CDD" id="cd16917">
    <property type="entry name" value="HATPase_UhpB-NarQ-NarX-like"/>
    <property type="match status" value="1"/>
</dbReference>
<dbReference type="InterPro" id="IPR011712">
    <property type="entry name" value="Sig_transdc_His_kin_sub3_dim/P"/>
</dbReference>
<dbReference type="Pfam" id="PF02518">
    <property type="entry name" value="HATPase_c"/>
    <property type="match status" value="1"/>
</dbReference>